<evidence type="ECO:0000256" key="4">
    <source>
        <dbReference type="ARBA" id="ARBA00022989"/>
    </source>
</evidence>
<accession>A0A382K1R4</accession>
<gene>
    <name evidence="7" type="ORF">METZ01_LOCUS270276</name>
</gene>
<dbReference type="AlphaFoldDB" id="A0A382K1R4"/>
<feature type="transmembrane region" description="Helical" evidence="6">
    <location>
        <begin position="6"/>
        <end position="26"/>
    </location>
</feature>
<name>A0A382K1R4_9ZZZZ</name>
<dbReference type="PANTHER" id="PTHR30086:SF16">
    <property type="entry name" value="AMINO ACID EFFLUX PERMEASE RHTB FAMILY"/>
    <property type="match status" value="1"/>
</dbReference>
<evidence type="ECO:0000256" key="2">
    <source>
        <dbReference type="ARBA" id="ARBA00022475"/>
    </source>
</evidence>
<evidence type="ECO:0008006" key="8">
    <source>
        <dbReference type="Google" id="ProtNLM"/>
    </source>
</evidence>
<feature type="transmembrane region" description="Helical" evidence="6">
    <location>
        <begin position="100"/>
        <end position="119"/>
    </location>
</feature>
<keyword evidence="5 6" id="KW-0472">Membrane</keyword>
<organism evidence="7">
    <name type="scientific">marine metagenome</name>
    <dbReference type="NCBI Taxonomy" id="408172"/>
    <lineage>
        <taxon>unclassified sequences</taxon>
        <taxon>metagenomes</taxon>
        <taxon>ecological metagenomes</taxon>
    </lineage>
</organism>
<feature type="transmembrane region" description="Helical" evidence="6">
    <location>
        <begin position="131"/>
        <end position="149"/>
    </location>
</feature>
<dbReference type="EMBL" id="UINC01077366">
    <property type="protein sequence ID" value="SVC17422.1"/>
    <property type="molecule type" value="Genomic_DNA"/>
</dbReference>
<feature type="transmembrane region" description="Helical" evidence="6">
    <location>
        <begin position="58"/>
        <end position="80"/>
    </location>
</feature>
<evidence type="ECO:0000256" key="1">
    <source>
        <dbReference type="ARBA" id="ARBA00004651"/>
    </source>
</evidence>
<comment type="subcellular location">
    <subcellularLocation>
        <location evidence="1">Cell membrane</location>
        <topology evidence="1">Multi-pass membrane protein</topology>
    </subcellularLocation>
</comment>
<sequence>KVVVSTPAILMVAQLFGACLVSYIGFRIISGKPGPSGSNISPPTSPSKTLIQGAVEGFLISILNPKIAIFFLAIFSHFVEQHMGWMATGLLSITAASIDAGWYVAVTLTLTTAGMIPLLQIHNSAITKTSGTLLILIGLYLFWSTILSTL</sequence>
<keyword evidence="2" id="KW-1003">Cell membrane</keyword>
<evidence type="ECO:0000256" key="6">
    <source>
        <dbReference type="SAM" id="Phobius"/>
    </source>
</evidence>
<evidence type="ECO:0000313" key="7">
    <source>
        <dbReference type="EMBL" id="SVC17422.1"/>
    </source>
</evidence>
<reference evidence="7" key="1">
    <citation type="submission" date="2018-05" db="EMBL/GenBank/DDBJ databases">
        <authorList>
            <person name="Lanie J.A."/>
            <person name="Ng W.-L."/>
            <person name="Kazmierczak K.M."/>
            <person name="Andrzejewski T.M."/>
            <person name="Davidsen T.M."/>
            <person name="Wayne K.J."/>
            <person name="Tettelin H."/>
            <person name="Glass J.I."/>
            <person name="Rusch D."/>
            <person name="Podicherti R."/>
            <person name="Tsui H.-C.T."/>
            <person name="Winkler M.E."/>
        </authorList>
    </citation>
    <scope>NUCLEOTIDE SEQUENCE</scope>
</reference>
<evidence type="ECO:0000256" key="5">
    <source>
        <dbReference type="ARBA" id="ARBA00023136"/>
    </source>
</evidence>
<protein>
    <recommendedName>
        <fullName evidence="8">LysE family translocator</fullName>
    </recommendedName>
</protein>
<keyword evidence="3 6" id="KW-0812">Transmembrane</keyword>
<dbReference type="Pfam" id="PF01810">
    <property type="entry name" value="LysE"/>
    <property type="match status" value="1"/>
</dbReference>
<feature type="non-terminal residue" evidence="7">
    <location>
        <position position="1"/>
    </location>
</feature>
<proteinExistence type="predicted"/>
<keyword evidence="4 6" id="KW-1133">Transmembrane helix</keyword>
<dbReference type="GO" id="GO:0015171">
    <property type="term" value="F:amino acid transmembrane transporter activity"/>
    <property type="evidence" value="ECO:0007669"/>
    <property type="project" value="TreeGrafter"/>
</dbReference>
<dbReference type="InterPro" id="IPR001123">
    <property type="entry name" value="LeuE-type"/>
</dbReference>
<dbReference type="GO" id="GO:0005886">
    <property type="term" value="C:plasma membrane"/>
    <property type="evidence" value="ECO:0007669"/>
    <property type="project" value="UniProtKB-SubCell"/>
</dbReference>
<evidence type="ECO:0000256" key="3">
    <source>
        <dbReference type="ARBA" id="ARBA00022692"/>
    </source>
</evidence>
<dbReference type="PANTHER" id="PTHR30086">
    <property type="entry name" value="ARGININE EXPORTER PROTEIN ARGO"/>
    <property type="match status" value="1"/>
</dbReference>